<evidence type="ECO:0000313" key="20">
    <source>
        <dbReference type="EMBL" id="ABT15180.1"/>
    </source>
</evidence>
<dbReference type="PANTHER" id="PTHR10169">
    <property type="entry name" value="DNA TOPOISOMERASE/GYRASE"/>
    <property type="match status" value="1"/>
</dbReference>
<feature type="active site" description="O-(5'-phospho-DNA)-tyrosine intermediate" evidence="16">
    <location>
        <position position="743"/>
    </location>
</feature>
<dbReference type="InterPro" id="IPR034157">
    <property type="entry name" value="TOPRIM_TopoII"/>
</dbReference>
<dbReference type="CDD" id="cd00187">
    <property type="entry name" value="TOP4c"/>
    <property type="match status" value="1"/>
</dbReference>
<dbReference type="InterPro" id="IPR001154">
    <property type="entry name" value="TopoII_euk"/>
</dbReference>
<evidence type="ECO:0000256" key="16">
    <source>
        <dbReference type="PROSITE-ProRule" id="PRU01384"/>
    </source>
</evidence>
<dbReference type="InterPro" id="IPR014721">
    <property type="entry name" value="Ribsml_uS5_D2-typ_fold_subgr"/>
</dbReference>
<dbReference type="InterPro" id="IPR001241">
    <property type="entry name" value="Topo_IIA"/>
</dbReference>
<dbReference type="Proteomes" id="UP000202419">
    <property type="component" value="Segment"/>
</dbReference>
<keyword evidence="10" id="KW-0067">ATP-binding</keyword>
<dbReference type="Pfam" id="PF16898">
    <property type="entry name" value="TOPRIM_C"/>
    <property type="match status" value="1"/>
</dbReference>
<comment type="cofactor">
    <cofactor evidence="2">
        <name>Ca(2+)</name>
        <dbReference type="ChEBI" id="CHEBI:29108"/>
    </cofactor>
</comment>
<keyword evidence="13 16" id="KW-0238">DNA-binding</keyword>
<dbReference type="InterPro" id="IPR013506">
    <property type="entry name" value="Topo_IIA_bsu_dom2"/>
</dbReference>
<dbReference type="SUPFAM" id="SSF55874">
    <property type="entry name" value="ATPase domain of HSP90 chaperone/DNA topoisomerase II/histidine kinase"/>
    <property type="match status" value="1"/>
</dbReference>
<evidence type="ECO:0000256" key="12">
    <source>
        <dbReference type="ARBA" id="ARBA00023029"/>
    </source>
</evidence>
<proteinExistence type="inferred from homology"/>
<dbReference type="InterPro" id="IPR013760">
    <property type="entry name" value="Topo_IIA-like_dom_sf"/>
</dbReference>
<dbReference type="SMART" id="SM00433">
    <property type="entry name" value="TOP2c"/>
    <property type="match status" value="1"/>
</dbReference>
<dbReference type="PANTHER" id="PTHR10169:SF38">
    <property type="entry name" value="DNA TOPOISOMERASE 2"/>
    <property type="match status" value="1"/>
</dbReference>
<dbReference type="Gene3D" id="3.30.1360.40">
    <property type="match status" value="1"/>
</dbReference>
<comment type="similarity">
    <text evidence="5">Belongs to the type II topoisomerase family.</text>
</comment>
<keyword evidence="11" id="KW-0460">Magnesium</keyword>
<dbReference type="PROSITE" id="PS00177">
    <property type="entry name" value="TOPOISOMERASE_II"/>
    <property type="match status" value="1"/>
</dbReference>
<dbReference type="InterPro" id="IPR006171">
    <property type="entry name" value="TOPRIM_dom"/>
</dbReference>
<evidence type="ECO:0000256" key="1">
    <source>
        <dbReference type="ARBA" id="ARBA00000185"/>
    </source>
</evidence>
<dbReference type="GO" id="GO:0006265">
    <property type="term" value="P:DNA topological change"/>
    <property type="evidence" value="ECO:0007669"/>
    <property type="project" value="UniProtKB-UniRule"/>
</dbReference>
<dbReference type="InterPro" id="IPR020568">
    <property type="entry name" value="Ribosomal_Su5_D2-typ_SF"/>
</dbReference>
<keyword evidence="14 16" id="KW-0413">Isomerase</keyword>
<organism evidence="20 21">
    <name type="scientific">Paramecium bursaria Chlorella virus NY2A</name>
    <name type="common">PBCV-NY2A</name>
    <dbReference type="NCBI Taxonomy" id="46021"/>
    <lineage>
        <taxon>Viruses</taxon>
        <taxon>Varidnaviria</taxon>
        <taxon>Bamfordvirae</taxon>
        <taxon>Nucleocytoviricota</taxon>
        <taxon>Megaviricetes</taxon>
        <taxon>Algavirales</taxon>
        <taxon>Phycodnaviridae</taxon>
        <taxon>Chlorovirus</taxon>
        <taxon>Chlorovirus americanus</taxon>
    </lineage>
</organism>
<evidence type="ECO:0000256" key="17">
    <source>
        <dbReference type="SAM" id="Coils"/>
    </source>
</evidence>
<accession>A7IXV6</accession>
<evidence type="ECO:0000256" key="4">
    <source>
        <dbReference type="ARBA" id="ARBA00001946"/>
    </source>
</evidence>
<dbReference type="GO" id="GO:0046872">
    <property type="term" value="F:metal ion binding"/>
    <property type="evidence" value="ECO:0007669"/>
    <property type="project" value="UniProtKB-KW"/>
</dbReference>
<evidence type="ECO:0000256" key="10">
    <source>
        <dbReference type="ARBA" id="ARBA00022840"/>
    </source>
</evidence>
<dbReference type="SUPFAM" id="SSF54211">
    <property type="entry name" value="Ribosomal protein S5 domain 2-like"/>
    <property type="match status" value="1"/>
</dbReference>
<dbReference type="FunFam" id="3.40.50.670:FF:000001">
    <property type="entry name" value="DNA topoisomerase 2"/>
    <property type="match status" value="1"/>
</dbReference>
<dbReference type="InterPro" id="IPR002205">
    <property type="entry name" value="Topo_IIA_dom_A"/>
</dbReference>
<dbReference type="Gene3D" id="3.90.199.10">
    <property type="entry name" value="Topoisomerase II, domain 5"/>
    <property type="match status" value="1"/>
</dbReference>
<dbReference type="Gene3D" id="3.30.565.10">
    <property type="entry name" value="Histidine kinase-like ATPase, C-terminal domain"/>
    <property type="match status" value="1"/>
</dbReference>
<dbReference type="EMBL" id="DQ491002">
    <property type="protein sequence ID" value="ABT15180.1"/>
    <property type="molecule type" value="Genomic_DNA"/>
</dbReference>
<dbReference type="RefSeq" id="YP_001497977.1">
    <property type="nucleotide sequence ID" value="NC_009898.1"/>
</dbReference>
<dbReference type="EC" id="5.6.2.2" evidence="6"/>
<protein>
    <recommendedName>
        <fullName evidence="7">DNA topoisomerase 2</fullName>
        <ecNumber evidence="6">5.6.2.2</ecNumber>
    </recommendedName>
    <alternativeName>
        <fullName evidence="15">DNA topoisomerase II</fullName>
    </alternativeName>
</protein>
<dbReference type="InterPro" id="IPR018522">
    <property type="entry name" value="TopoIIA_CS"/>
</dbReference>
<dbReference type="GeneID" id="5658929"/>
<comment type="cofactor">
    <cofactor evidence="4">
        <name>Mg(2+)</name>
        <dbReference type="ChEBI" id="CHEBI:18420"/>
    </cofactor>
</comment>
<dbReference type="Pfam" id="PF00204">
    <property type="entry name" value="DNA_gyraseB"/>
    <property type="match status" value="1"/>
</dbReference>
<dbReference type="PRINTS" id="PR00418">
    <property type="entry name" value="TPI2FAMILY"/>
</dbReference>
<dbReference type="FunFam" id="3.90.199.10:FF:000002">
    <property type="entry name" value="DNA topoisomerase 2"/>
    <property type="match status" value="1"/>
</dbReference>
<keyword evidence="12 16" id="KW-0799">Topoisomerase</keyword>
<name>A7IXV6_PBCVN</name>
<gene>
    <name evidence="20" type="primary">B781L</name>
    <name evidence="20" type="ORF">NY2A_B781L</name>
</gene>
<evidence type="ECO:0000256" key="5">
    <source>
        <dbReference type="ARBA" id="ARBA00011080"/>
    </source>
</evidence>
<comment type="catalytic activity">
    <reaction evidence="1 16">
        <text>ATP-dependent breakage, passage and rejoining of double-stranded DNA.</text>
        <dbReference type="EC" id="5.6.2.2"/>
    </reaction>
</comment>
<evidence type="ECO:0000256" key="6">
    <source>
        <dbReference type="ARBA" id="ARBA00012895"/>
    </source>
</evidence>
<dbReference type="PROSITE" id="PS52040">
    <property type="entry name" value="TOPO_IIA"/>
    <property type="match status" value="1"/>
</dbReference>
<evidence type="ECO:0000256" key="2">
    <source>
        <dbReference type="ARBA" id="ARBA00001913"/>
    </source>
</evidence>
<feature type="domain" description="Toprim" evidence="18">
    <location>
        <begin position="409"/>
        <end position="523"/>
    </location>
</feature>
<dbReference type="Pfam" id="PF00521">
    <property type="entry name" value="DNA_topoisoIV"/>
    <property type="match status" value="1"/>
</dbReference>
<dbReference type="InterPro" id="IPR013758">
    <property type="entry name" value="Topo_IIA_A/C_ab"/>
</dbReference>
<dbReference type="InterPro" id="IPR036890">
    <property type="entry name" value="HATPase_C_sf"/>
</dbReference>
<dbReference type="InterPro" id="IPR013759">
    <property type="entry name" value="Topo_IIA_B_C"/>
</dbReference>
<evidence type="ECO:0000256" key="8">
    <source>
        <dbReference type="ARBA" id="ARBA00022723"/>
    </source>
</evidence>
<evidence type="ECO:0000259" key="19">
    <source>
        <dbReference type="PROSITE" id="PS52040"/>
    </source>
</evidence>
<dbReference type="PRINTS" id="PR01158">
    <property type="entry name" value="TOPISMRASEII"/>
</dbReference>
<dbReference type="GO" id="GO:0000819">
    <property type="term" value="P:sister chromatid segregation"/>
    <property type="evidence" value="ECO:0007669"/>
    <property type="project" value="TreeGrafter"/>
</dbReference>
<evidence type="ECO:0000256" key="3">
    <source>
        <dbReference type="ARBA" id="ARBA00001936"/>
    </source>
</evidence>
<evidence type="ECO:0000256" key="15">
    <source>
        <dbReference type="ARBA" id="ARBA00031138"/>
    </source>
</evidence>
<dbReference type="SUPFAM" id="SSF56719">
    <property type="entry name" value="Type II DNA topoisomerase"/>
    <property type="match status" value="1"/>
</dbReference>
<dbReference type="PROSITE" id="PS50880">
    <property type="entry name" value="TOPRIM"/>
    <property type="match status" value="1"/>
</dbReference>
<organismHost>
    <name type="scientific">Chlorella</name>
    <dbReference type="NCBI Taxonomy" id="3071"/>
</organismHost>
<evidence type="ECO:0000256" key="13">
    <source>
        <dbReference type="ARBA" id="ARBA00023125"/>
    </source>
</evidence>
<dbReference type="Pfam" id="PF01751">
    <property type="entry name" value="Toprim"/>
    <property type="match status" value="1"/>
</dbReference>
<evidence type="ECO:0000259" key="18">
    <source>
        <dbReference type="PROSITE" id="PS50880"/>
    </source>
</evidence>
<keyword evidence="17" id="KW-0175">Coiled coil</keyword>
<dbReference type="InterPro" id="IPR013757">
    <property type="entry name" value="Topo_IIA_A_a_sf"/>
</dbReference>
<keyword evidence="8" id="KW-0479">Metal-binding</keyword>
<dbReference type="InterPro" id="IPR050634">
    <property type="entry name" value="DNA_Topoisomerase_II"/>
</dbReference>
<dbReference type="SMART" id="SM00434">
    <property type="entry name" value="TOP4c"/>
    <property type="match status" value="1"/>
</dbReference>
<comment type="cofactor">
    <cofactor evidence="3">
        <name>Mn(2+)</name>
        <dbReference type="ChEBI" id="CHEBI:29035"/>
    </cofactor>
</comment>
<dbReference type="OrthoDB" id="569at10239"/>
<dbReference type="InterPro" id="IPR031660">
    <property type="entry name" value="TOPRIM_C"/>
</dbReference>
<dbReference type="CDD" id="cd03365">
    <property type="entry name" value="TOPRIM_TopoIIA"/>
    <property type="match status" value="1"/>
</dbReference>
<dbReference type="GO" id="GO:0003918">
    <property type="term" value="F:DNA topoisomerase type II (double strand cut, ATP-hydrolyzing) activity"/>
    <property type="evidence" value="ECO:0007669"/>
    <property type="project" value="UniProtKB-EC"/>
</dbReference>
<feature type="domain" description="Topo IIA-type catalytic" evidence="19">
    <location>
        <begin position="653"/>
        <end position="1058"/>
    </location>
</feature>
<evidence type="ECO:0000256" key="7">
    <source>
        <dbReference type="ARBA" id="ARBA00019635"/>
    </source>
</evidence>
<dbReference type="Gene3D" id="3.40.50.670">
    <property type="match status" value="1"/>
</dbReference>
<dbReference type="KEGG" id="vg:5658929"/>
<sequence>MANRYQKLSQRDHVLARPDTYIGSTAPQTKNEWVYVNGKVIKKDVTYSSALLKIFDEIITNSADCYNRDKRLTILKICIDETSVSVFNDGCSIPIEKHDVEKCYIPELIFGHLLAGENFDDTEQRTGAGRNGIGSKATNIFSKIFDVEICDGNKKYKQTWRDNMSVVSKPKVTTCSKNPYITTTFFPDFERFGVDTFDDDILSVMRRRVYDMAAVLGKVKVMLNGKRLEIKNTEDYFSLYIGSKSETKRAFEHTPEEWDVGVACVEDFTPVSFVNSVVTRGGTHVNAVSDVVVKAVIEAAAKKKIIVKPSTVKNRMFVFVNATIVNPTFDSQTKEILTSRNARVTLSEAFLKKAVGVLLDVVIQETNVRTSLVDQKELKKTDGTKKIRVTGIPKLNDATWAGTNNSKMCTLILTEGDSAATLAIAGLSVVGRERYGVFPLRGKLLNVRDASVASITKNEEITALKQILGLQTGKVYKDTSSLRYGHVMIMTDADVDGTHISGLVMNFFHSCFPNLLEIPGFLKKFITPIVVARKGKEVREFFSLPDFEDFVKTQDMKKWTTKYFKGLGTSSSADAKKYFSNLKSLMKTFMWTSDSGELIDRSFNKSRAEDRKEWMTAYEPGNQLDHKKPEVPVPDFIDKELILFSRYDLERSIPSVVDGFKPSQRKVIYSAFKRNLTTDVKVAQFSGYVAEHSAYHHGEASLQGTIVNLAQDYVGSNNINWLLPEGQFGSRLQGGKDHASARYIYMKLNPQTRQVFVDTDDNLLKYMYDDGDKIEPEYYVPVIPSILVNGSSGIGTGWSTNIPSYNPKDIVDNVKRLISGEDLVEMKPWYKGFKGKIMETSPGVYVTKGLYMPNGKTIVVSELPIGKWTQDYKEHLDGLLEKKIISDFREKHSDTDVLFEIDFVGNPNIDILKLETTIRSTNMHAFDPSGKIKKYDTPLDIIREWFGVRKDLYVKRKAYLLEDLTHRTNIAQNKHRFITMVNNDEIIINKKHESVISAELEKLKFYKVDDKYDYLLNMRISSLTLERAEELKRESVKLEKELDDLSKTTETDMWMHDLQSL</sequence>
<evidence type="ECO:0000256" key="11">
    <source>
        <dbReference type="ARBA" id="ARBA00022842"/>
    </source>
</evidence>
<evidence type="ECO:0000313" key="21">
    <source>
        <dbReference type="Proteomes" id="UP000202419"/>
    </source>
</evidence>
<evidence type="ECO:0000256" key="14">
    <source>
        <dbReference type="ARBA" id="ARBA00023235"/>
    </source>
</evidence>
<keyword evidence="9" id="KW-0547">Nucleotide-binding</keyword>
<reference evidence="20 21" key="1">
    <citation type="journal article" date="2007" name="Virology">
        <title>Sequence and annotation of the 369-kb NY-2A and the 345-kb AR158 viruses that infect Chlorella NC64A.</title>
        <authorList>
            <person name="Fitzgerald L.A."/>
            <person name="Graves M.V."/>
            <person name="Li X."/>
            <person name="Feldblyum T."/>
            <person name="Nierman W.C."/>
            <person name="Van Etten J.L."/>
        </authorList>
    </citation>
    <scope>NUCLEOTIDE SEQUENCE [LARGE SCALE GENOMIC DNA]</scope>
    <source>
        <strain evidence="20 21">NY-2A</strain>
    </source>
</reference>
<dbReference type="Gene3D" id="3.30.1490.30">
    <property type="match status" value="1"/>
</dbReference>
<evidence type="ECO:0000256" key="9">
    <source>
        <dbReference type="ARBA" id="ARBA00022741"/>
    </source>
</evidence>
<keyword evidence="21" id="KW-1185">Reference proteome</keyword>
<feature type="coiled-coil region" evidence="17">
    <location>
        <begin position="1021"/>
        <end position="1048"/>
    </location>
</feature>
<dbReference type="Gene3D" id="3.30.230.10">
    <property type="match status" value="1"/>
</dbReference>
<dbReference type="Gene3D" id="1.10.268.10">
    <property type="entry name" value="Topoisomerase, domain 3"/>
    <property type="match status" value="1"/>
</dbReference>
<dbReference type="GO" id="GO:0003677">
    <property type="term" value="F:DNA binding"/>
    <property type="evidence" value="ECO:0007669"/>
    <property type="project" value="UniProtKB-UniRule"/>
</dbReference>
<dbReference type="GO" id="GO:0005524">
    <property type="term" value="F:ATP binding"/>
    <property type="evidence" value="ECO:0007669"/>
    <property type="project" value="UniProtKB-KW"/>
</dbReference>